<dbReference type="GO" id="GO:0016491">
    <property type="term" value="F:oxidoreductase activity"/>
    <property type="evidence" value="ECO:0007669"/>
    <property type="project" value="UniProtKB-KW"/>
</dbReference>
<proteinExistence type="inferred from homology"/>
<dbReference type="GO" id="GO:0016020">
    <property type="term" value="C:membrane"/>
    <property type="evidence" value="ECO:0007669"/>
    <property type="project" value="UniProtKB-SubCell"/>
</dbReference>
<dbReference type="InterPro" id="IPR045187">
    <property type="entry name" value="CcO_II"/>
</dbReference>
<evidence type="ECO:0000256" key="6">
    <source>
        <dbReference type="ARBA" id="ARBA00022692"/>
    </source>
</evidence>
<dbReference type="SUPFAM" id="SSF49503">
    <property type="entry name" value="Cupredoxins"/>
    <property type="match status" value="1"/>
</dbReference>
<feature type="transmembrane region" description="Helical" evidence="16">
    <location>
        <begin position="149"/>
        <end position="172"/>
    </location>
</feature>
<dbReference type="SUPFAM" id="SSF46626">
    <property type="entry name" value="Cytochrome c"/>
    <property type="match status" value="1"/>
</dbReference>
<feature type="domain" description="Cytochrome oxidase subunit II copper A binding" evidence="17">
    <location>
        <begin position="183"/>
        <end position="298"/>
    </location>
</feature>
<dbReference type="CDD" id="cd04213">
    <property type="entry name" value="CuRO_CcO_Caa3_II"/>
    <property type="match status" value="1"/>
</dbReference>
<dbReference type="PATRIC" id="fig|595434.4.peg.1760"/>
<sequence length="400" mass="43993">MPLLENGRELSVRYLSREAPPGPSPANGTCNASSAHDIVGDRRGNTFSPRACPAWRLLLTTAIWRPTDPNMRCMVTGRIAIPLSIYRPPSMNFAASQSALDPAGVGADSIADLFWVMLFGGSLIWLIVVGLAVYAIVFPGQHDQKKTRMLVIGGGAVFPTLVLTALLAYGLAMLPELQRPAPDGSQVIEVTGVRWWWRVVYQTTDGNKVETANEIHLPVNEPIEFKLKSDDVIHAFWIPSLGGKIDMIPGRENRLKLVPNRIGVYRGVCAEYCGEAHTQMAFDVMVESREDYDEWLRQQKTPAVEMSGLAKRGQRVFESSGCGACHAIRGTSSDGVVGPDLTHFGSRRSIGASVMPNNPDNLTRWVTETHRIKPGVEMPTFEVLNDAELQSLVRYLGELK</sequence>
<dbReference type="PROSITE" id="PS00078">
    <property type="entry name" value="COX2"/>
    <property type="match status" value="1"/>
</dbReference>
<evidence type="ECO:0000256" key="2">
    <source>
        <dbReference type="ARBA" id="ARBA00007866"/>
    </source>
</evidence>
<evidence type="ECO:0000256" key="9">
    <source>
        <dbReference type="ARBA" id="ARBA00022989"/>
    </source>
</evidence>
<keyword evidence="7 15" id="KW-0479">Metal-binding</keyword>
<name>A0A0J1BHL3_RHOIS</name>
<comment type="subcellular location">
    <subcellularLocation>
        <location evidence="1">Membrane</location>
        <topology evidence="1">Multi-pass membrane protein</topology>
    </subcellularLocation>
</comment>
<gene>
    <name evidence="19" type="ORF">RISK_001839</name>
</gene>
<dbReference type="InterPro" id="IPR034236">
    <property type="entry name" value="CuRO_CcO_Caa3_II"/>
</dbReference>
<feature type="transmembrane region" description="Helical" evidence="16">
    <location>
        <begin position="113"/>
        <end position="137"/>
    </location>
</feature>
<evidence type="ECO:0000256" key="5">
    <source>
        <dbReference type="ARBA" id="ARBA00022660"/>
    </source>
</evidence>
<protein>
    <recommendedName>
        <fullName evidence="14">Cytochrome aa3 subunit 2</fullName>
    </recommendedName>
</protein>
<organism evidence="19 20">
    <name type="scientific">Rhodopirellula islandica</name>
    <dbReference type="NCBI Taxonomy" id="595434"/>
    <lineage>
        <taxon>Bacteria</taxon>
        <taxon>Pseudomonadati</taxon>
        <taxon>Planctomycetota</taxon>
        <taxon>Planctomycetia</taxon>
        <taxon>Pirellulales</taxon>
        <taxon>Pirellulaceae</taxon>
        <taxon>Rhodopirellula</taxon>
    </lineage>
</organism>
<dbReference type="AlphaFoldDB" id="A0A0J1BHL3"/>
<evidence type="ECO:0000256" key="13">
    <source>
        <dbReference type="ARBA" id="ARBA00024688"/>
    </source>
</evidence>
<dbReference type="EMBL" id="LECT01000016">
    <property type="protein sequence ID" value="KLU05988.1"/>
    <property type="molecule type" value="Genomic_DNA"/>
</dbReference>
<keyword evidence="4 15" id="KW-0349">Heme</keyword>
<dbReference type="Proteomes" id="UP000036367">
    <property type="component" value="Unassembled WGS sequence"/>
</dbReference>
<dbReference type="GO" id="GO:0042773">
    <property type="term" value="P:ATP synthesis coupled electron transport"/>
    <property type="evidence" value="ECO:0007669"/>
    <property type="project" value="TreeGrafter"/>
</dbReference>
<evidence type="ECO:0000256" key="3">
    <source>
        <dbReference type="ARBA" id="ARBA00022448"/>
    </source>
</evidence>
<evidence type="ECO:0000256" key="1">
    <source>
        <dbReference type="ARBA" id="ARBA00004141"/>
    </source>
</evidence>
<dbReference type="GO" id="GO:0004129">
    <property type="term" value="F:cytochrome-c oxidase activity"/>
    <property type="evidence" value="ECO:0007669"/>
    <property type="project" value="InterPro"/>
</dbReference>
<feature type="domain" description="Cytochrome c" evidence="18">
    <location>
        <begin position="308"/>
        <end position="400"/>
    </location>
</feature>
<comment type="similarity">
    <text evidence="2">Belongs to the cytochrome c oxidase subunit 2 family.</text>
</comment>
<dbReference type="PROSITE" id="PS50857">
    <property type="entry name" value="COX2_CUA"/>
    <property type="match status" value="1"/>
</dbReference>
<evidence type="ECO:0000256" key="14">
    <source>
        <dbReference type="ARBA" id="ARBA00031399"/>
    </source>
</evidence>
<evidence type="ECO:0000256" key="8">
    <source>
        <dbReference type="ARBA" id="ARBA00022982"/>
    </source>
</evidence>
<evidence type="ECO:0000313" key="19">
    <source>
        <dbReference type="EMBL" id="KLU05988.1"/>
    </source>
</evidence>
<dbReference type="STRING" id="595434.RISK_001839"/>
<dbReference type="InterPro" id="IPR009056">
    <property type="entry name" value="Cyt_c-like_dom"/>
</dbReference>
<evidence type="ECO:0000256" key="16">
    <source>
        <dbReference type="SAM" id="Phobius"/>
    </source>
</evidence>
<dbReference type="NCBIfam" id="TIGR02866">
    <property type="entry name" value="CoxB"/>
    <property type="match status" value="1"/>
</dbReference>
<keyword evidence="6 16" id="KW-0812">Transmembrane</keyword>
<evidence type="ECO:0000259" key="18">
    <source>
        <dbReference type="PROSITE" id="PS51007"/>
    </source>
</evidence>
<evidence type="ECO:0000256" key="7">
    <source>
        <dbReference type="ARBA" id="ARBA00022723"/>
    </source>
</evidence>
<dbReference type="Pfam" id="PF00034">
    <property type="entry name" value="Cytochrom_C"/>
    <property type="match status" value="1"/>
</dbReference>
<evidence type="ECO:0000256" key="10">
    <source>
        <dbReference type="ARBA" id="ARBA00023004"/>
    </source>
</evidence>
<dbReference type="PANTHER" id="PTHR22888:SF9">
    <property type="entry name" value="CYTOCHROME C OXIDASE SUBUNIT 2"/>
    <property type="match status" value="1"/>
</dbReference>
<keyword evidence="10 15" id="KW-0408">Iron</keyword>
<accession>A0A0J1BHL3</accession>
<keyword evidence="9 16" id="KW-1133">Transmembrane helix</keyword>
<evidence type="ECO:0000313" key="20">
    <source>
        <dbReference type="Proteomes" id="UP000036367"/>
    </source>
</evidence>
<dbReference type="GO" id="GO:0020037">
    <property type="term" value="F:heme binding"/>
    <property type="evidence" value="ECO:0007669"/>
    <property type="project" value="InterPro"/>
</dbReference>
<dbReference type="Gene3D" id="2.60.40.420">
    <property type="entry name" value="Cupredoxins - blue copper proteins"/>
    <property type="match status" value="1"/>
</dbReference>
<comment type="caution">
    <text evidence="19">The sequence shown here is derived from an EMBL/GenBank/DDBJ whole genome shotgun (WGS) entry which is preliminary data.</text>
</comment>
<dbReference type="InterPro" id="IPR002429">
    <property type="entry name" value="CcO_II-like_C"/>
</dbReference>
<dbReference type="InterPro" id="IPR014222">
    <property type="entry name" value="Cyt_c_oxidase_su2"/>
</dbReference>
<dbReference type="InterPro" id="IPR036909">
    <property type="entry name" value="Cyt_c-like_dom_sf"/>
</dbReference>
<evidence type="ECO:0000256" key="11">
    <source>
        <dbReference type="ARBA" id="ARBA00023008"/>
    </source>
</evidence>
<dbReference type="PANTHER" id="PTHR22888">
    <property type="entry name" value="CYTOCHROME C OXIDASE, SUBUNIT II"/>
    <property type="match status" value="1"/>
</dbReference>
<comment type="function">
    <text evidence="13">Subunits I and II form the functional core of the enzyme complex. Electrons originating in cytochrome c are transferred via heme a and Cu(A) to the binuclear center formed by heme a3 and Cu(B).</text>
</comment>
<keyword evidence="11" id="KW-0186">Copper</keyword>
<keyword evidence="3" id="KW-0813">Transport</keyword>
<keyword evidence="20" id="KW-1185">Reference proteome</keyword>
<dbReference type="GO" id="GO:0005507">
    <property type="term" value="F:copper ion binding"/>
    <property type="evidence" value="ECO:0007669"/>
    <property type="project" value="InterPro"/>
</dbReference>
<dbReference type="InterPro" id="IPR008972">
    <property type="entry name" value="Cupredoxin"/>
</dbReference>
<keyword evidence="5" id="KW-0679">Respiratory chain</keyword>
<evidence type="ECO:0000256" key="15">
    <source>
        <dbReference type="PROSITE-ProRule" id="PRU00433"/>
    </source>
</evidence>
<keyword evidence="12 16" id="KW-0472">Membrane</keyword>
<dbReference type="PROSITE" id="PS51007">
    <property type="entry name" value="CYTC"/>
    <property type="match status" value="1"/>
</dbReference>
<evidence type="ECO:0000256" key="12">
    <source>
        <dbReference type="ARBA" id="ARBA00023136"/>
    </source>
</evidence>
<evidence type="ECO:0000256" key="4">
    <source>
        <dbReference type="ARBA" id="ARBA00022617"/>
    </source>
</evidence>
<evidence type="ECO:0000259" key="17">
    <source>
        <dbReference type="PROSITE" id="PS50857"/>
    </source>
</evidence>
<dbReference type="Pfam" id="PF00116">
    <property type="entry name" value="COX2"/>
    <property type="match status" value="1"/>
</dbReference>
<dbReference type="InterPro" id="IPR001505">
    <property type="entry name" value="Copper_CuA"/>
</dbReference>
<keyword evidence="19" id="KW-0560">Oxidoreductase</keyword>
<reference evidence="19" key="1">
    <citation type="submission" date="2015-05" db="EMBL/GenBank/DDBJ databases">
        <title>Permanent draft genome of Rhodopirellula islandicus K833.</title>
        <authorList>
            <person name="Kizina J."/>
            <person name="Richter M."/>
            <person name="Glockner F.O."/>
            <person name="Harder J."/>
        </authorList>
    </citation>
    <scope>NUCLEOTIDE SEQUENCE [LARGE SCALE GENOMIC DNA]</scope>
    <source>
        <strain evidence="19">K833</strain>
    </source>
</reference>
<keyword evidence="8" id="KW-0249">Electron transport</keyword>